<sequence length="575" mass="62391">MTILFSNSVVRRYTPPTCTLEIVAKVSPLSRWMGQSALKELHFELCFDDPRQPEDKQVTIHGDHTELEILHEAVNNYVQEFLVQRQAQPIPLPQITPNSEASSTSAQQLHQNDPQVDFTTPLPPPKLAQASSEQLDELEDSLTIRSQELEPQLSTVKSQAVASQIYLQPRSLVTHELFLGQLATEESGAVVTLSVLQLFDLATALEEYAAQFIALPKLNQVSSKQNLPLWTRAAAGIILAVSATTVGVKLLQPSESNPEEASPITAQESTPEPIPTLDNQLTAKVPTPVAPQPPAPLPTPRLPTPLASSPKLPPPAPVKAPNLPRLAPPTPQRQTPESITIKPKPPAATTTRVSQAQSPAPQTPNQIGSSSPLENAQTPASVSLIPTTPKLPALPSLESTPSPVEENELTPLQEQPISSVTPQPSLNLPTLEPVPFVSEIAKNLVTTSASLPDASAPEALEFPESVSVNNVDGSAENNNLFDNIPQVAEVRKYFQQRWEPPSELEKSLEYSLFLNTDGSIQKIIPLGRAAGEYIEKMDLPLVGEPFVSPVEKESYPRIRVVLSPDGKVQTFLEKV</sequence>
<dbReference type="InterPro" id="IPR025569">
    <property type="entry name" value="DUF4335"/>
</dbReference>
<feature type="compositionally biased region" description="Low complexity" evidence="1">
    <location>
        <begin position="339"/>
        <end position="351"/>
    </location>
</feature>
<feature type="compositionally biased region" description="Pro residues" evidence="1">
    <location>
        <begin position="288"/>
        <end position="303"/>
    </location>
</feature>
<dbReference type="Pfam" id="PF14233">
    <property type="entry name" value="DUF4335"/>
    <property type="match status" value="1"/>
</dbReference>
<feature type="region of interest" description="Disordered" evidence="1">
    <location>
        <begin position="252"/>
        <end position="409"/>
    </location>
</feature>
<protein>
    <submittedName>
        <fullName evidence="2">DUF4335 domain-containing protein</fullName>
    </submittedName>
</protein>
<reference evidence="2" key="1">
    <citation type="submission" date="2019-11" db="EMBL/GenBank/DDBJ databases">
        <title>Genomic insights into an expanded diversity of filamentous marine cyanobacteria reveals the extraordinary biosynthetic potential of Moorea and Okeania.</title>
        <authorList>
            <person name="Ferreira Leao T."/>
            <person name="Wang M."/>
            <person name="Moss N."/>
            <person name="Da Silva R."/>
            <person name="Sanders J."/>
            <person name="Nurk S."/>
            <person name="Gurevich A."/>
            <person name="Humphrey G."/>
            <person name="Reher R."/>
            <person name="Zhu Q."/>
            <person name="Belda-Ferre P."/>
            <person name="Glukhov E."/>
            <person name="Rex R."/>
            <person name="Dorrestein P.C."/>
            <person name="Knight R."/>
            <person name="Pevzner P."/>
            <person name="Gerwick W.H."/>
            <person name="Gerwick L."/>
        </authorList>
    </citation>
    <scope>NUCLEOTIDE SEQUENCE</scope>
    <source>
        <strain evidence="2">SIO1C4</strain>
    </source>
</reference>
<proteinExistence type="predicted"/>
<evidence type="ECO:0000313" key="2">
    <source>
        <dbReference type="EMBL" id="NER31545.1"/>
    </source>
</evidence>
<accession>A0A6B3NKW2</accession>
<organism evidence="2">
    <name type="scientific">Symploca sp. SIO1C4</name>
    <dbReference type="NCBI Taxonomy" id="2607765"/>
    <lineage>
        <taxon>Bacteria</taxon>
        <taxon>Bacillati</taxon>
        <taxon>Cyanobacteriota</taxon>
        <taxon>Cyanophyceae</taxon>
        <taxon>Coleofasciculales</taxon>
        <taxon>Coleofasciculaceae</taxon>
        <taxon>Symploca</taxon>
    </lineage>
</organism>
<comment type="caution">
    <text evidence="2">The sequence shown here is derived from an EMBL/GenBank/DDBJ whole genome shotgun (WGS) entry which is preliminary data.</text>
</comment>
<feature type="region of interest" description="Disordered" evidence="1">
    <location>
        <begin position="92"/>
        <end position="134"/>
    </location>
</feature>
<evidence type="ECO:0000256" key="1">
    <source>
        <dbReference type="SAM" id="MobiDB-lite"/>
    </source>
</evidence>
<dbReference type="PRINTS" id="PR01217">
    <property type="entry name" value="PRICHEXTENSN"/>
</dbReference>
<gene>
    <name evidence="2" type="ORF">F6J89_28995</name>
</gene>
<feature type="compositionally biased region" description="Polar residues" evidence="1">
    <location>
        <begin position="95"/>
        <end position="118"/>
    </location>
</feature>
<feature type="compositionally biased region" description="Polar residues" evidence="1">
    <location>
        <begin position="352"/>
        <end position="386"/>
    </location>
</feature>
<dbReference type="EMBL" id="JAAHFQ010000854">
    <property type="protein sequence ID" value="NER31545.1"/>
    <property type="molecule type" value="Genomic_DNA"/>
</dbReference>
<name>A0A6B3NKW2_9CYAN</name>
<dbReference type="AlphaFoldDB" id="A0A6B3NKW2"/>